<evidence type="ECO:0000313" key="3">
    <source>
        <dbReference type="EMBL" id="MBP1041392.1"/>
    </source>
</evidence>
<dbReference type="InterPro" id="IPR016979">
    <property type="entry name" value="DUF2129"/>
</dbReference>
<accession>A0A940P4Q7</accession>
<sequence>MLATHFSSLLIKDAEVVVVSDNIIEKSLTFKVIPRRSLIVWVYSLRQLKVLKRYGTISHVSRKMKYVVIYMDEIEVEKNVEALNKLHFVRSVERSYRPDIAMDFGKRVGTDEALKEDDGFEIEELSATITLVEEV</sequence>
<reference evidence="3" key="1">
    <citation type="submission" date="2020-12" db="EMBL/GenBank/DDBJ databases">
        <title>Vagococcus allomyrinae sp. nov. and Enterococcus lavae sp. nov., isolated from the larvae of Allomyrina dichotoma.</title>
        <authorList>
            <person name="Lee S.D."/>
        </authorList>
    </citation>
    <scope>NUCLEOTIDE SEQUENCE</scope>
    <source>
        <strain evidence="3">BWB3-3</strain>
    </source>
</reference>
<protein>
    <recommendedName>
        <fullName evidence="2">UPF0298 protein I6N95_10285</fullName>
    </recommendedName>
</protein>
<keyword evidence="1 2" id="KW-0963">Cytoplasm</keyword>
<dbReference type="Proteomes" id="UP000674938">
    <property type="component" value="Unassembled WGS sequence"/>
</dbReference>
<name>A0A940P4Q7_9ENTE</name>
<comment type="caution">
    <text evidence="3">The sequence shown here is derived from an EMBL/GenBank/DDBJ whole genome shotgun (WGS) entry which is preliminary data.</text>
</comment>
<dbReference type="GO" id="GO:0005737">
    <property type="term" value="C:cytoplasm"/>
    <property type="evidence" value="ECO:0007669"/>
    <property type="project" value="UniProtKB-SubCell"/>
</dbReference>
<dbReference type="AlphaFoldDB" id="A0A940P4Q7"/>
<dbReference type="Pfam" id="PF09902">
    <property type="entry name" value="DUF2129"/>
    <property type="match status" value="1"/>
</dbReference>
<organism evidence="3 4">
    <name type="scientific">Vagococcus allomyrinae</name>
    <dbReference type="NCBI Taxonomy" id="2794353"/>
    <lineage>
        <taxon>Bacteria</taxon>
        <taxon>Bacillati</taxon>
        <taxon>Bacillota</taxon>
        <taxon>Bacilli</taxon>
        <taxon>Lactobacillales</taxon>
        <taxon>Enterococcaceae</taxon>
        <taxon>Vagococcus</taxon>
    </lineage>
</organism>
<gene>
    <name evidence="3" type="ORF">I6N95_10285</name>
</gene>
<keyword evidence="4" id="KW-1185">Reference proteome</keyword>
<evidence type="ECO:0000256" key="1">
    <source>
        <dbReference type="ARBA" id="ARBA00022490"/>
    </source>
</evidence>
<evidence type="ECO:0000313" key="4">
    <source>
        <dbReference type="Proteomes" id="UP000674938"/>
    </source>
</evidence>
<evidence type="ECO:0000256" key="2">
    <source>
        <dbReference type="HAMAP-Rule" id="MF_01126"/>
    </source>
</evidence>
<comment type="similarity">
    <text evidence="2">Belongs to the UPF0298 family.</text>
</comment>
<comment type="subcellular location">
    <subcellularLocation>
        <location evidence="2">Cytoplasm</location>
    </subcellularLocation>
</comment>
<dbReference type="HAMAP" id="MF_01126">
    <property type="entry name" value="UPF0298"/>
    <property type="match status" value="1"/>
</dbReference>
<proteinExistence type="inferred from homology"/>
<dbReference type="EMBL" id="JAEEGA010000006">
    <property type="protein sequence ID" value="MBP1041392.1"/>
    <property type="molecule type" value="Genomic_DNA"/>
</dbReference>